<dbReference type="AlphaFoldDB" id="A0A6C0JVJ3"/>
<organism evidence="1">
    <name type="scientific">viral metagenome</name>
    <dbReference type="NCBI Taxonomy" id="1070528"/>
    <lineage>
        <taxon>unclassified sequences</taxon>
        <taxon>metagenomes</taxon>
        <taxon>organismal metagenomes</taxon>
    </lineage>
</organism>
<dbReference type="EMBL" id="MN740745">
    <property type="protein sequence ID" value="QHU09782.1"/>
    <property type="molecule type" value="Genomic_DNA"/>
</dbReference>
<sequence>MDLKHAGSIHLSMKMNWAINALPATLEQVLSCLSMQTLPSRISSHGGICGNVFNDYLLDEDGTYWMYSFALADGDLVQGCRMKMTAEDIRKLYSVSN</sequence>
<protein>
    <submittedName>
        <fullName evidence="1">Uncharacterized protein</fullName>
    </submittedName>
</protein>
<evidence type="ECO:0000313" key="1">
    <source>
        <dbReference type="EMBL" id="QHU09782.1"/>
    </source>
</evidence>
<name>A0A6C0JVJ3_9ZZZZ</name>
<proteinExistence type="predicted"/>
<accession>A0A6C0JVJ3</accession>
<reference evidence="1" key="1">
    <citation type="journal article" date="2020" name="Nature">
        <title>Giant virus diversity and host interactions through global metagenomics.</title>
        <authorList>
            <person name="Schulz F."/>
            <person name="Roux S."/>
            <person name="Paez-Espino D."/>
            <person name="Jungbluth S."/>
            <person name="Walsh D.A."/>
            <person name="Denef V.J."/>
            <person name="McMahon K.D."/>
            <person name="Konstantinidis K.T."/>
            <person name="Eloe-Fadrosh E.A."/>
            <person name="Kyrpides N.C."/>
            <person name="Woyke T."/>
        </authorList>
    </citation>
    <scope>NUCLEOTIDE SEQUENCE</scope>
    <source>
        <strain evidence="1">GVMAG-S-1101164-164</strain>
    </source>
</reference>